<proteinExistence type="predicted"/>
<accession>A0A9Q3HJA2</accession>
<sequence>MVDNNPPTSKVMQTINENPSTSQKKKNLPQSGLFNPLHSDHFEETISHYQPLCVSSWKKCHVDVENLVRERVQQLFQMPFSTKLPKVLVLLA</sequence>
<protein>
    <submittedName>
        <fullName evidence="2">Uncharacterized protein</fullName>
    </submittedName>
</protein>
<evidence type="ECO:0000313" key="3">
    <source>
        <dbReference type="Proteomes" id="UP000765509"/>
    </source>
</evidence>
<feature type="region of interest" description="Disordered" evidence="1">
    <location>
        <begin position="1"/>
        <end position="33"/>
    </location>
</feature>
<dbReference type="EMBL" id="AVOT02018019">
    <property type="protein sequence ID" value="MBW0504594.1"/>
    <property type="molecule type" value="Genomic_DNA"/>
</dbReference>
<comment type="caution">
    <text evidence="2">The sequence shown here is derived from an EMBL/GenBank/DDBJ whole genome shotgun (WGS) entry which is preliminary data.</text>
</comment>
<name>A0A9Q3HJA2_9BASI</name>
<keyword evidence="3" id="KW-1185">Reference proteome</keyword>
<reference evidence="2" key="1">
    <citation type="submission" date="2021-03" db="EMBL/GenBank/DDBJ databases">
        <title>Draft genome sequence of rust myrtle Austropuccinia psidii MF-1, a brazilian biotype.</title>
        <authorList>
            <person name="Quecine M.C."/>
            <person name="Pachon D.M.R."/>
            <person name="Bonatelli M.L."/>
            <person name="Correr F.H."/>
            <person name="Franceschini L.M."/>
            <person name="Leite T.F."/>
            <person name="Margarido G.R.A."/>
            <person name="Almeida C.A."/>
            <person name="Ferrarezi J.A."/>
            <person name="Labate C.A."/>
        </authorList>
    </citation>
    <scope>NUCLEOTIDE SEQUENCE</scope>
    <source>
        <strain evidence="2">MF-1</strain>
    </source>
</reference>
<organism evidence="2 3">
    <name type="scientific">Austropuccinia psidii MF-1</name>
    <dbReference type="NCBI Taxonomy" id="1389203"/>
    <lineage>
        <taxon>Eukaryota</taxon>
        <taxon>Fungi</taxon>
        <taxon>Dikarya</taxon>
        <taxon>Basidiomycota</taxon>
        <taxon>Pucciniomycotina</taxon>
        <taxon>Pucciniomycetes</taxon>
        <taxon>Pucciniales</taxon>
        <taxon>Sphaerophragmiaceae</taxon>
        <taxon>Austropuccinia</taxon>
    </lineage>
</organism>
<evidence type="ECO:0000313" key="2">
    <source>
        <dbReference type="EMBL" id="MBW0504594.1"/>
    </source>
</evidence>
<gene>
    <name evidence="2" type="ORF">O181_044309</name>
</gene>
<dbReference type="Proteomes" id="UP000765509">
    <property type="component" value="Unassembled WGS sequence"/>
</dbReference>
<dbReference type="AlphaFoldDB" id="A0A9Q3HJA2"/>
<evidence type="ECO:0000256" key="1">
    <source>
        <dbReference type="SAM" id="MobiDB-lite"/>
    </source>
</evidence>